<dbReference type="GO" id="GO:0005829">
    <property type="term" value="C:cytosol"/>
    <property type="evidence" value="ECO:0007669"/>
    <property type="project" value="TreeGrafter"/>
</dbReference>
<organism evidence="7">
    <name type="scientific">uncultured Anaerotruncus sp</name>
    <dbReference type="NCBI Taxonomy" id="905011"/>
    <lineage>
        <taxon>Bacteria</taxon>
        <taxon>Bacillati</taxon>
        <taxon>Bacillota</taxon>
        <taxon>Clostridia</taxon>
        <taxon>Eubacteriales</taxon>
        <taxon>Oscillospiraceae</taxon>
        <taxon>Anaerotruncus</taxon>
        <taxon>environmental samples</taxon>
    </lineage>
</organism>
<feature type="domain" description="YqgF/RNase H-like" evidence="6">
    <location>
        <begin position="1"/>
        <end position="101"/>
    </location>
</feature>
<keyword evidence="2 5" id="KW-0690">Ribosome biogenesis</keyword>
<dbReference type="InterPro" id="IPR005227">
    <property type="entry name" value="YqgF"/>
</dbReference>
<dbReference type="NCBIfam" id="TIGR00250">
    <property type="entry name" value="RNAse_H_YqgF"/>
    <property type="match status" value="1"/>
</dbReference>
<protein>
    <recommendedName>
        <fullName evidence="5">Putative pre-16S rRNA nuclease</fullName>
        <ecNumber evidence="5">3.1.-.-</ecNumber>
    </recommendedName>
</protein>
<dbReference type="Gene3D" id="3.30.420.140">
    <property type="entry name" value="YqgF/RNase H-like domain"/>
    <property type="match status" value="1"/>
</dbReference>
<evidence type="ECO:0000256" key="1">
    <source>
        <dbReference type="ARBA" id="ARBA00022490"/>
    </source>
</evidence>
<dbReference type="EC" id="3.1.-.-" evidence="5"/>
<accession>A0A6N2UX32</accession>
<evidence type="ECO:0000256" key="3">
    <source>
        <dbReference type="ARBA" id="ARBA00022722"/>
    </source>
</evidence>
<comment type="similarity">
    <text evidence="5">Belongs to the YqgF HJR family.</text>
</comment>
<comment type="function">
    <text evidence="5">Could be a nuclease involved in processing of the 5'-end of pre-16S rRNA.</text>
</comment>
<comment type="subcellular location">
    <subcellularLocation>
        <location evidence="5">Cytoplasm</location>
    </subcellularLocation>
</comment>
<proteinExistence type="inferred from homology"/>
<dbReference type="InterPro" id="IPR037027">
    <property type="entry name" value="YqgF/RNaseH-like_dom_sf"/>
</dbReference>
<evidence type="ECO:0000259" key="6">
    <source>
        <dbReference type="SMART" id="SM00732"/>
    </source>
</evidence>
<dbReference type="CDD" id="cd16964">
    <property type="entry name" value="YqgF"/>
    <property type="match status" value="1"/>
</dbReference>
<name>A0A6N2UX32_9FIRM</name>
<sequence length="142" mass="15600">MKILAVDLGDARTGLAVCDPTEFLASPAGVIHETDFEVILKKVAQAAKEHRAQRIVVGYPKNMNGTVGERAEKCALFAQRLGELAEIPVKLWDERSTTVSAHNILNVTDTRGKKRKNVVDAVAATIILESYLAYRKNNPDQD</sequence>
<evidence type="ECO:0000256" key="4">
    <source>
        <dbReference type="ARBA" id="ARBA00022801"/>
    </source>
</evidence>
<keyword evidence="1 5" id="KW-0963">Cytoplasm</keyword>
<keyword evidence="3 5" id="KW-0540">Nuclease</keyword>
<keyword evidence="4 5" id="KW-0378">Hydrolase</keyword>
<dbReference type="GO" id="GO:0000967">
    <property type="term" value="P:rRNA 5'-end processing"/>
    <property type="evidence" value="ECO:0007669"/>
    <property type="project" value="UniProtKB-UniRule"/>
</dbReference>
<dbReference type="PANTHER" id="PTHR33317">
    <property type="entry name" value="POLYNUCLEOTIDYL TRANSFERASE, RIBONUCLEASE H-LIKE SUPERFAMILY PROTEIN"/>
    <property type="match status" value="1"/>
</dbReference>
<dbReference type="InterPro" id="IPR006641">
    <property type="entry name" value="YqgF/RNaseH-like_dom"/>
</dbReference>
<dbReference type="Pfam" id="PF03652">
    <property type="entry name" value="RuvX"/>
    <property type="match status" value="1"/>
</dbReference>
<dbReference type="SMART" id="SM00732">
    <property type="entry name" value="YqgFc"/>
    <property type="match status" value="1"/>
</dbReference>
<dbReference type="AlphaFoldDB" id="A0A6N2UX32"/>
<dbReference type="GO" id="GO:0016788">
    <property type="term" value="F:hydrolase activity, acting on ester bonds"/>
    <property type="evidence" value="ECO:0007669"/>
    <property type="project" value="UniProtKB-UniRule"/>
</dbReference>
<dbReference type="GO" id="GO:0004518">
    <property type="term" value="F:nuclease activity"/>
    <property type="evidence" value="ECO:0007669"/>
    <property type="project" value="UniProtKB-KW"/>
</dbReference>
<dbReference type="HAMAP" id="MF_00651">
    <property type="entry name" value="Nuclease_YqgF"/>
    <property type="match status" value="1"/>
</dbReference>
<dbReference type="SUPFAM" id="SSF53098">
    <property type="entry name" value="Ribonuclease H-like"/>
    <property type="match status" value="1"/>
</dbReference>
<dbReference type="InterPro" id="IPR012337">
    <property type="entry name" value="RNaseH-like_sf"/>
</dbReference>
<dbReference type="EMBL" id="CACRSL010000005">
    <property type="protein sequence ID" value="VYT23105.1"/>
    <property type="molecule type" value="Genomic_DNA"/>
</dbReference>
<gene>
    <name evidence="7" type="primary">yrrK</name>
    <name evidence="7" type="ORF">AULFYP135_02165</name>
</gene>
<reference evidence="7" key="1">
    <citation type="submission" date="2019-11" db="EMBL/GenBank/DDBJ databases">
        <authorList>
            <person name="Feng L."/>
        </authorList>
    </citation>
    <scope>NUCLEOTIDE SEQUENCE</scope>
    <source>
        <strain evidence="7">AundefinedLFYP135</strain>
    </source>
</reference>
<evidence type="ECO:0000313" key="7">
    <source>
        <dbReference type="EMBL" id="VYT23105.1"/>
    </source>
</evidence>
<evidence type="ECO:0000256" key="5">
    <source>
        <dbReference type="HAMAP-Rule" id="MF_00651"/>
    </source>
</evidence>
<dbReference type="PANTHER" id="PTHR33317:SF4">
    <property type="entry name" value="POLYNUCLEOTIDYL TRANSFERASE, RIBONUCLEASE H-LIKE SUPERFAMILY PROTEIN"/>
    <property type="match status" value="1"/>
</dbReference>
<evidence type="ECO:0000256" key="2">
    <source>
        <dbReference type="ARBA" id="ARBA00022517"/>
    </source>
</evidence>